<dbReference type="AlphaFoldDB" id="A0A1M7QLI3"/>
<sequence>MTLSKEFSISWMAAILPSVSLAGIPLYVDADVLKCVLSGYLVDEKNSLYQFNDSPELRLKFHGLDENGNGGYSFVLSDASVINALKKFTPALSIMIKGGRVHAIKVYDFSFPGELAQNFIYKGVLPNGTGLGSLVSDLLPFTSLVFDSAEEWLYTDQNYGGLEVTGWGVPLEDHPDQVITALCVISGAIS</sequence>
<proteinExistence type="predicted"/>
<evidence type="ECO:0000313" key="1">
    <source>
        <dbReference type="EMBL" id="SHN31789.1"/>
    </source>
</evidence>
<dbReference type="Proteomes" id="UP000183983">
    <property type="component" value="Unassembled WGS sequence"/>
</dbReference>
<gene>
    <name evidence="1" type="ORF">SAMN05216593_1392</name>
</gene>
<reference evidence="1 2" key="1">
    <citation type="submission" date="2016-11" db="EMBL/GenBank/DDBJ databases">
        <authorList>
            <person name="Jaros S."/>
            <person name="Januszkiewicz K."/>
            <person name="Wedrychowicz H."/>
        </authorList>
    </citation>
    <scope>NUCLEOTIDE SEQUENCE [LARGE SCALE GENOMIC DNA]</scope>
    <source>
        <strain evidence="1 2">LMG 26898</strain>
    </source>
</reference>
<organism evidence="1 2">
    <name type="scientific">Pseudomonas asturiensis</name>
    <dbReference type="NCBI Taxonomy" id="1190415"/>
    <lineage>
        <taxon>Bacteria</taxon>
        <taxon>Pseudomonadati</taxon>
        <taxon>Pseudomonadota</taxon>
        <taxon>Gammaproteobacteria</taxon>
        <taxon>Pseudomonadales</taxon>
        <taxon>Pseudomonadaceae</taxon>
        <taxon>Pseudomonas</taxon>
    </lineage>
</organism>
<accession>A0A1M7QLI3</accession>
<dbReference type="RefSeq" id="WP_342744081.1">
    <property type="nucleotide sequence ID" value="NZ_FRDA01000039.1"/>
</dbReference>
<protein>
    <submittedName>
        <fullName evidence="1">Uncharacterized protein</fullName>
    </submittedName>
</protein>
<name>A0A1M7QLI3_9PSED</name>
<evidence type="ECO:0000313" key="2">
    <source>
        <dbReference type="Proteomes" id="UP000183983"/>
    </source>
</evidence>
<dbReference type="EMBL" id="FRDA01000039">
    <property type="protein sequence ID" value="SHN31789.1"/>
    <property type="molecule type" value="Genomic_DNA"/>
</dbReference>